<feature type="transmembrane region" description="Helical" evidence="1">
    <location>
        <begin position="12"/>
        <end position="32"/>
    </location>
</feature>
<name>A0A2P2QXZ4_RHIMU</name>
<dbReference type="AlphaFoldDB" id="A0A2P2QXZ4"/>
<accession>A0A2P2QXZ4</accession>
<dbReference type="EMBL" id="GGEC01091287">
    <property type="protein sequence ID" value="MBX71771.1"/>
    <property type="molecule type" value="Transcribed_RNA"/>
</dbReference>
<evidence type="ECO:0000256" key="1">
    <source>
        <dbReference type="SAM" id="Phobius"/>
    </source>
</evidence>
<protein>
    <submittedName>
        <fullName evidence="2">Uncharacterized protein</fullName>
    </submittedName>
</protein>
<evidence type="ECO:0000313" key="2">
    <source>
        <dbReference type="EMBL" id="MBX71771.1"/>
    </source>
</evidence>
<sequence length="35" mass="4064">MSQFIIFTFDSLAFVIHKDLCVISFAFIFLLLPLL</sequence>
<proteinExistence type="predicted"/>
<organism evidence="2">
    <name type="scientific">Rhizophora mucronata</name>
    <name type="common">Asiatic mangrove</name>
    <dbReference type="NCBI Taxonomy" id="61149"/>
    <lineage>
        <taxon>Eukaryota</taxon>
        <taxon>Viridiplantae</taxon>
        <taxon>Streptophyta</taxon>
        <taxon>Embryophyta</taxon>
        <taxon>Tracheophyta</taxon>
        <taxon>Spermatophyta</taxon>
        <taxon>Magnoliopsida</taxon>
        <taxon>eudicotyledons</taxon>
        <taxon>Gunneridae</taxon>
        <taxon>Pentapetalae</taxon>
        <taxon>rosids</taxon>
        <taxon>fabids</taxon>
        <taxon>Malpighiales</taxon>
        <taxon>Rhizophoraceae</taxon>
        <taxon>Rhizophora</taxon>
    </lineage>
</organism>
<keyword evidence="1" id="KW-0812">Transmembrane</keyword>
<keyword evidence="1" id="KW-0472">Membrane</keyword>
<keyword evidence="1" id="KW-1133">Transmembrane helix</keyword>
<reference evidence="2" key="1">
    <citation type="submission" date="2018-02" db="EMBL/GenBank/DDBJ databases">
        <title>Rhizophora mucronata_Transcriptome.</title>
        <authorList>
            <person name="Meera S.P."/>
            <person name="Sreeshan A."/>
            <person name="Augustine A."/>
        </authorList>
    </citation>
    <scope>NUCLEOTIDE SEQUENCE</scope>
    <source>
        <tissue evidence="2">Leaf</tissue>
    </source>
</reference>